<dbReference type="GO" id="GO:0008168">
    <property type="term" value="F:methyltransferase activity"/>
    <property type="evidence" value="ECO:0007669"/>
    <property type="project" value="UniProtKB-KW"/>
</dbReference>
<reference evidence="1" key="1">
    <citation type="submission" date="2019-07" db="EMBL/GenBank/DDBJ databases">
        <title>Toxilogical consequences of a new and cryptic species of cyanobacteria (Komarekiella delphini-convector) recovered from the epidermis of a bottlenose dolphin and 1500 ft. in the air.</title>
        <authorList>
            <person name="Brown A.O."/>
            <person name="Dvorak P."/>
            <person name="Villanueva C.D."/>
            <person name="Foss A.J."/>
            <person name="Garvey A.D."/>
            <person name="Gibson Q.A."/>
            <person name="Johansen J.R."/>
            <person name="Casamatta D.A."/>
        </authorList>
    </citation>
    <scope>NUCLEOTIDE SEQUENCE</scope>
    <source>
        <strain evidence="1">SJRDD-AB1</strain>
    </source>
</reference>
<dbReference type="EMBL" id="VJXY01000004">
    <property type="protein sequence ID" value="MBD6615399.1"/>
    <property type="molecule type" value="Genomic_DNA"/>
</dbReference>
<dbReference type="GO" id="GO:0032259">
    <property type="term" value="P:methylation"/>
    <property type="evidence" value="ECO:0007669"/>
    <property type="project" value="UniProtKB-KW"/>
</dbReference>
<dbReference type="SUPFAM" id="SSF53335">
    <property type="entry name" value="S-adenosyl-L-methionine-dependent methyltransferases"/>
    <property type="match status" value="1"/>
</dbReference>
<keyword evidence="2" id="KW-1185">Reference proteome</keyword>
<comment type="caution">
    <text evidence="1">The sequence shown here is derived from an EMBL/GenBank/DDBJ whole genome shotgun (WGS) entry which is preliminary data.</text>
</comment>
<evidence type="ECO:0000313" key="2">
    <source>
        <dbReference type="Proteomes" id="UP001165986"/>
    </source>
</evidence>
<proteinExistence type="predicted"/>
<keyword evidence="1" id="KW-0808">Transferase</keyword>
<dbReference type="InterPro" id="IPR029063">
    <property type="entry name" value="SAM-dependent_MTases_sf"/>
</dbReference>
<dbReference type="Gene3D" id="3.40.50.150">
    <property type="entry name" value="Vaccinia Virus protein VP39"/>
    <property type="match status" value="1"/>
</dbReference>
<keyword evidence="1" id="KW-0489">Methyltransferase</keyword>
<gene>
    <name evidence="1" type="ORF">FNW02_05955</name>
</gene>
<dbReference type="Proteomes" id="UP001165986">
    <property type="component" value="Unassembled WGS sequence"/>
</dbReference>
<dbReference type="AlphaFoldDB" id="A0AA40SUQ0"/>
<evidence type="ECO:0000313" key="1">
    <source>
        <dbReference type="EMBL" id="MBD6615399.1"/>
    </source>
</evidence>
<protein>
    <submittedName>
        <fullName evidence="1">SAM-dependent DNA methyltransferase</fullName>
    </submittedName>
</protein>
<name>A0AA40SUQ0_9NOST</name>
<accession>A0AA40SUQ0</accession>
<organism evidence="1 2">
    <name type="scientific">Komarekiella delphini-convector SJRDD-AB1</name>
    <dbReference type="NCBI Taxonomy" id="2593771"/>
    <lineage>
        <taxon>Bacteria</taxon>
        <taxon>Bacillati</taxon>
        <taxon>Cyanobacteriota</taxon>
        <taxon>Cyanophyceae</taxon>
        <taxon>Nostocales</taxon>
        <taxon>Nostocaceae</taxon>
        <taxon>Komarekiella</taxon>
        <taxon>Komarekiella delphini-convector</taxon>
    </lineage>
</organism>
<sequence>MQSTIDQKKNPAIGNQRATKRRKTIAQGIIQEGIELEIIQSWLFAIAQMWETGNIPPILRGISRKSQVEVLFRISQSGETSQKVQEILEGEYYQDWVKSLSRAGLNTSGEIISAITAIQQVVKPEAIDTTKQQLNKLELEIIGMKSGDFFPTPKPVCQRLVQLADIEPNWRILEPSAGSGNIAEYITKTYSNVQLEVVEVNYNLRQILELKGFNLVGKNFLEFNPSHLYNACIMNPPFCELVEHIYQAWKLITSGGVLVSVVPESVFFNRKYQSFKEWLQSNKSYVELVDKDAFLSSNNPTNVATRIVKIIKP</sequence>